<organism evidence="1">
    <name type="scientific">marine metagenome</name>
    <dbReference type="NCBI Taxonomy" id="408172"/>
    <lineage>
        <taxon>unclassified sequences</taxon>
        <taxon>metagenomes</taxon>
        <taxon>ecological metagenomes</taxon>
    </lineage>
</organism>
<proteinExistence type="predicted"/>
<reference evidence="1" key="1">
    <citation type="submission" date="2018-05" db="EMBL/GenBank/DDBJ databases">
        <authorList>
            <person name="Lanie J.A."/>
            <person name="Ng W.-L."/>
            <person name="Kazmierczak K.M."/>
            <person name="Andrzejewski T.M."/>
            <person name="Davidsen T.M."/>
            <person name="Wayne K.J."/>
            <person name="Tettelin H."/>
            <person name="Glass J.I."/>
            <person name="Rusch D."/>
            <person name="Podicherti R."/>
            <person name="Tsui H.-C.T."/>
            <person name="Winkler M.E."/>
        </authorList>
    </citation>
    <scope>NUCLEOTIDE SEQUENCE</scope>
</reference>
<sequence>MRERVEGAAVSVDDIVAFLEHVSMDAAACASVEESFRAFYPSKVMAIKRTANTATAAKFKTAIVAPMGVPTVGSHKGRTWRPLNVLGTTLEGWNAMKTSSCSTVTSADQDKRVL</sequence>
<dbReference type="AlphaFoldDB" id="A0A382UV58"/>
<gene>
    <name evidence="1" type="ORF">METZ01_LOCUS390519</name>
</gene>
<accession>A0A382UV58</accession>
<protein>
    <submittedName>
        <fullName evidence="1">Uncharacterized protein</fullName>
    </submittedName>
</protein>
<name>A0A382UV58_9ZZZZ</name>
<evidence type="ECO:0000313" key="1">
    <source>
        <dbReference type="EMBL" id="SVD37665.1"/>
    </source>
</evidence>
<feature type="non-terminal residue" evidence="1">
    <location>
        <position position="114"/>
    </location>
</feature>
<dbReference type="EMBL" id="UINC01146750">
    <property type="protein sequence ID" value="SVD37665.1"/>
    <property type="molecule type" value="Genomic_DNA"/>
</dbReference>